<dbReference type="InterPro" id="IPR036236">
    <property type="entry name" value="Znf_C2H2_sf"/>
</dbReference>
<feature type="compositionally biased region" description="Polar residues" evidence="1">
    <location>
        <begin position="284"/>
        <end position="302"/>
    </location>
</feature>
<dbReference type="SUPFAM" id="SSF57667">
    <property type="entry name" value="beta-beta-alpha zinc fingers"/>
    <property type="match status" value="1"/>
</dbReference>
<dbReference type="Gene3D" id="3.30.160.60">
    <property type="entry name" value="Classic Zinc Finger"/>
    <property type="match status" value="1"/>
</dbReference>
<evidence type="ECO:0000259" key="2">
    <source>
        <dbReference type="Pfam" id="PF12874"/>
    </source>
</evidence>
<evidence type="ECO:0000313" key="4">
    <source>
        <dbReference type="Proteomes" id="UP000594260"/>
    </source>
</evidence>
<accession>A0A7M7JM53</accession>
<dbReference type="Pfam" id="PF12874">
    <property type="entry name" value="zf-met"/>
    <property type="match status" value="1"/>
</dbReference>
<proteinExistence type="predicted"/>
<protein>
    <recommendedName>
        <fullName evidence="2">C2H2-type domain-containing protein</fullName>
    </recommendedName>
</protein>
<dbReference type="RefSeq" id="XP_022652575.1">
    <property type="nucleotide sequence ID" value="XM_022796840.1"/>
</dbReference>
<dbReference type="AlphaFoldDB" id="A0A7M7JM53"/>
<dbReference type="InterPro" id="IPR013087">
    <property type="entry name" value="Znf_C2H2_type"/>
</dbReference>
<evidence type="ECO:0000313" key="3">
    <source>
        <dbReference type="EnsemblMetazoa" id="XP_022652575"/>
    </source>
</evidence>
<dbReference type="InParanoid" id="A0A7M7JM53"/>
<name>A0A7M7JM53_VARDE</name>
<dbReference type="Proteomes" id="UP000594260">
    <property type="component" value="Unplaced"/>
</dbReference>
<sequence>MNSGDDYEFRDPMADGMERLNIEKANRGRGGGRGTKVLTFPAFPSGGIIQPFAEQSDNRKPAYSDPYVQLQQQQHAHYPQQHHQQQTSFNDRGAGRYAEDYFPQNLQQYQEVPPKAETSASQIQRTFPADGVSTENAGPKPQTKDMSWEKVRKMNLYRLRTLPLDMVHVLEEGRKRRLRVAPLEGQQRKIEAVESLENQDFVAKCLDPLDLRCDCCEVDFIGPNKLREMLNHIQTPQHFTIFRTRMLQDPLYAYRMNKTSVIPPQPNPQNPSNSKKKNKNQPSTDQSDAPTGQTKRNQNSVAPTGEDGPKASKKMKHADVPEEYRPMADWLACYVCNITCSSLSIYESHAVGKRHQRILSLAPQHVQDLPWGPYLIDGKPTIDTTLGAVKISVQAGQNKRVGGEQPQLMDAPWLDKVRGFVASKIANKMEI</sequence>
<evidence type="ECO:0000256" key="1">
    <source>
        <dbReference type="SAM" id="MobiDB-lite"/>
    </source>
</evidence>
<feature type="domain" description="C2H2-type" evidence="2">
    <location>
        <begin position="333"/>
        <end position="355"/>
    </location>
</feature>
<feature type="region of interest" description="Disordered" evidence="1">
    <location>
        <begin position="259"/>
        <end position="318"/>
    </location>
</feature>
<dbReference type="EnsemblMetazoa" id="XM_022796840">
    <property type="protein sequence ID" value="XP_022652575"/>
    <property type="gene ID" value="LOC111246740"/>
</dbReference>
<dbReference type="GeneID" id="111246740"/>
<organism evidence="3 4">
    <name type="scientific">Varroa destructor</name>
    <name type="common">Honeybee mite</name>
    <dbReference type="NCBI Taxonomy" id="109461"/>
    <lineage>
        <taxon>Eukaryota</taxon>
        <taxon>Metazoa</taxon>
        <taxon>Ecdysozoa</taxon>
        <taxon>Arthropoda</taxon>
        <taxon>Chelicerata</taxon>
        <taxon>Arachnida</taxon>
        <taxon>Acari</taxon>
        <taxon>Parasitiformes</taxon>
        <taxon>Mesostigmata</taxon>
        <taxon>Gamasina</taxon>
        <taxon>Dermanyssoidea</taxon>
        <taxon>Varroidae</taxon>
        <taxon>Varroa</taxon>
    </lineage>
</organism>
<dbReference type="OrthoDB" id="6523375at2759"/>
<keyword evidence="4" id="KW-1185">Reference proteome</keyword>
<dbReference type="KEGG" id="vde:111246740"/>
<reference evidence="3" key="1">
    <citation type="submission" date="2021-01" db="UniProtKB">
        <authorList>
            <consortium name="EnsemblMetazoa"/>
        </authorList>
    </citation>
    <scope>IDENTIFICATION</scope>
</reference>